<dbReference type="AlphaFoldDB" id="A0AAD4PW30"/>
<dbReference type="SUPFAM" id="SSF51445">
    <property type="entry name" value="(Trans)glycosidases"/>
    <property type="match status" value="1"/>
</dbReference>
<keyword evidence="1" id="KW-0732">Signal</keyword>
<dbReference type="EMBL" id="JAJTJA010000009">
    <property type="protein sequence ID" value="KAH8694132.1"/>
    <property type="molecule type" value="Genomic_DNA"/>
</dbReference>
<name>A0AAD4PW30_9EURO</name>
<proteinExistence type="predicted"/>
<evidence type="ECO:0000313" key="3">
    <source>
        <dbReference type="EMBL" id="KAH8694132.1"/>
    </source>
</evidence>
<organism evidence="3 4">
    <name type="scientific">Talaromyces proteolyticus</name>
    <dbReference type="NCBI Taxonomy" id="1131652"/>
    <lineage>
        <taxon>Eukaryota</taxon>
        <taxon>Fungi</taxon>
        <taxon>Dikarya</taxon>
        <taxon>Ascomycota</taxon>
        <taxon>Pezizomycotina</taxon>
        <taxon>Eurotiomycetes</taxon>
        <taxon>Eurotiomycetidae</taxon>
        <taxon>Eurotiales</taxon>
        <taxon>Trichocomaceae</taxon>
        <taxon>Talaromyces</taxon>
        <taxon>Talaromyces sect. Bacilispori</taxon>
    </lineage>
</organism>
<dbReference type="PANTHER" id="PTHR36183">
    <property type="entry name" value="BETA-GLUCURONIDASE"/>
    <property type="match status" value="1"/>
</dbReference>
<feature type="signal peptide" evidence="1">
    <location>
        <begin position="1"/>
        <end position="22"/>
    </location>
</feature>
<feature type="domain" description="Beta-glucuronidase C-terminal" evidence="2">
    <location>
        <begin position="401"/>
        <end position="517"/>
    </location>
</feature>
<keyword evidence="4" id="KW-1185">Reference proteome</keyword>
<dbReference type="InterPro" id="IPR013780">
    <property type="entry name" value="Glyco_hydro_b"/>
</dbReference>
<gene>
    <name evidence="3" type="ORF">BGW36DRAFT_216876</name>
</gene>
<dbReference type="InterPro" id="IPR031728">
    <property type="entry name" value="GlcAase_C"/>
</dbReference>
<dbReference type="Gene3D" id="3.20.20.80">
    <property type="entry name" value="Glycosidases"/>
    <property type="match status" value="1"/>
</dbReference>
<dbReference type="GeneID" id="70240262"/>
<evidence type="ECO:0000256" key="1">
    <source>
        <dbReference type="SAM" id="SignalP"/>
    </source>
</evidence>
<evidence type="ECO:0000259" key="2">
    <source>
        <dbReference type="Pfam" id="PF16862"/>
    </source>
</evidence>
<sequence>MLSSLPLSLLFSALFQFQKVSASGASYTVSIPPAAPTNAIEVPADFFGFGYETAFLPHFDNAFSENMVNAIGSRMSKPLIIRIGGTSGDLVKVDLEQKEPAICVKGPSCPLSSQDTFTLGKAYFEVFKKFPNASMTIQAPMGDGMEMNNTMAYVRNAWQNLGHDRVAAIALGNEPNYYSWNAEEYVRHALEVESNITKEFNLQGEEARIFELGDIANDAAVSGNKYDITQVFDDHIDQNSQGKFAAEHYYQLNKNLAVYNEANLQQHVMNHTAILEHLASYEKSMQAVHQHHANLSFVLSEVGSVIGGGPTNFSGGFGAAIWAADFHLAAMARGIKRVSNTQRPEASHAFWIPDNSGPKTGRPVVQGIFPAAPFVADFVGKDASLGKVVELGVNGQGLFTAYAMYGLHSEKIERVALVNLQQWDASSKTTRGNKTVTLSVGNGVKSAVIRRLHADQGWSALGYDLGGAQENVTWAGEQWTYAVDQGMGHFPTGSMEQESVAVNGTVKVSVPDTEAVIVFFE</sequence>
<protein>
    <recommendedName>
        <fullName evidence="2">Beta-glucuronidase C-terminal domain-containing protein</fullName>
    </recommendedName>
</protein>
<dbReference type="Gene3D" id="2.60.40.1180">
    <property type="entry name" value="Golgi alpha-mannosidase II"/>
    <property type="match status" value="1"/>
</dbReference>
<dbReference type="Proteomes" id="UP001201262">
    <property type="component" value="Unassembled WGS sequence"/>
</dbReference>
<dbReference type="RefSeq" id="XP_046069802.1">
    <property type="nucleotide sequence ID" value="XM_046209975.1"/>
</dbReference>
<dbReference type="PANTHER" id="PTHR36183:SF2">
    <property type="entry name" value="BETA-GLUCURONIDASE C-TERMINAL DOMAIN-CONTAINING PROTEIN"/>
    <property type="match status" value="1"/>
</dbReference>
<accession>A0AAD4PW30</accession>
<feature type="chain" id="PRO_5042226558" description="Beta-glucuronidase C-terminal domain-containing protein" evidence="1">
    <location>
        <begin position="23"/>
        <end position="521"/>
    </location>
</feature>
<comment type="caution">
    <text evidence="3">The sequence shown here is derived from an EMBL/GenBank/DDBJ whole genome shotgun (WGS) entry which is preliminary data.</text>
</comment>
<evidence type="ECO:0000313" key="4">
    <source>
        <dbReference type="Proteomes" id="UP001201262"/>
    </source>
</evidence>
<dbReference type="Pfam" id="PF16862">
    <property type="entry name" value="Glyco_hydro_79C"/>
    <property type="match status" value="1"/>
</dbReference>
<dbReference type="InterPro" id="IPR052974">
    <property type="entry name" value="GH79_Enzymes"/>
</dbReference>
<reference evidence="3" key="1">
    <citation type="submission" date="2021-12" db="EMBL/GenBank/DDBJ databases">
        <title>Convergent genome expansion in fungi linked to evolution of root-endophyte symbiosis.</title>
        <authorList>
            <consortium name="DOE Joint Genome Institute"/>
            <person name="Ke Y.-H."/>
            <person name="Bonito G."/>
            <person name="Liao H.-L."/>
            <person name="Looney B."/>
            <person name="Rojas-Flechas A."/>
            <person name="Nash J."/>
            <person name="Hameed K."/>
            <person name="Schadt C."/>
            <person name="Martin F."/>
            <person name="Crous P.W."/>
            <person name="Miettinen O."/>
            <person name="Magnuson J.K."/>
            <person name="Labbe J."/>
            <person name="Jacobson D."/>
            <person name="Doktycz M.J."/>
            <person name="Veneault-Fourrey C."/>
            <person name="Kuo A."/>
            <person name="Mondo S."/>
            <person name="Calhoun S."/>
            <person name="Riley R."/>
            <person name="Ohm R."/>
            <person name="LaButti K."/>
            <person name="Andreopoulos B."/>
            <person name="Pangilinan J."/>
            <person name="Nolan M."/>
            <person name="Tritt A."/>
            <person name="Clum A."/>
            <person name="Lipzen A."/>
            <person name="Daum C."/>
            <person name="Barry K."/>
            <person name="Grigoriev I.V."/>
            <person name="Vilgalys R."/>
        </authorList>
    </citation>
    <scope>NUCLEOTIDE SEQUENCE</scope>
    <source>
        <strain evidence="3">PMI_201</strain>
    </source>
</reference>
<dbReference type="InterPro" id="IPR017853">
    <property type="entry name" value="GH"/>
</dbReference>